<evidence type="ECO:0000256" key="1">
    <source>
        <dbReference type="SAM" id="SignalP"/>
    </source>
</evidence>
<organism evidence="2 3">
    <name type="scientific">Acetobacteroides hydrogenigenes</name>
    <dbReference type="NCBI Taxonomy" id="979970"/>
    <lineage>
        <taxon>Bacteria</taxon>
        <taxon>Pseudomonadati</taxon>
        <taxon>Bacteroidota</taxon>
        <taxon>Bacteroidia</taxon>
        <taxon>Bacteroidales</taxon>
        <taxon>Rikenellaceae</taxon>
        <taxon>Acetobacteroides</taxon>
    </lineage>
</organism>
<name>A0A4V2RNX1_9BACT</name>
<accession>A0A4V2RNX1</accession>
<dbReference type="Proteomes" id="UP000294830">
    <property type="component" value="Unassembled WGS sequence"/>
</dbReference>
<keyword evidence="3" id="KW-1185">Reference proteome</keyword>
<feature type="chain" id="PRO_5020907869" description="FMN-binding protein" evidence="1">
    <location>
        <begin position="21"/>
        <end position="178"/>
    </location>
</feature>
<reference evidence="2 3" key="1">
    <citation type="submission" date="2019-03" db="EMBL/GenBank/DDBJ databases">
        <title>Genomic Encyclopedia of Archaeal and Bacterial Type Strains, Phase II (KMG-II): from individual species to whole genera.</title>
        <authorList>
            <person name="Goeker M."/>
        </authorList>
    </citation>
    <scope>NUCLEOTIDE SEQUENCE [LARGE SCALE GENOMIC DNA]</scope>
    <source>
        <strain evidence="2 3">RL-C</strain>
    </source>
</reference>
<dbReference type="RefSeq" id="WP_131839762.1">
    <property type="nucleotide sequence ID" value="NZ_SLWB01000011.1"/>
</dbReference>
<feature type="signal peptide" evidence="1">
    <location>
        <begin position="1"/>
        <end position="20"/>
    </location>
</feature>
<comment type="caution">
    <text evidence="2">The sequence shown here is derived from an EMBL/GenBank/DDBJ whole genome shotgun (WGS) entry which is preliminary data.</text>
</comment>
<evidence type="ECO:0000313" key="2">
    <source>
        <dbReference type="EMBL" id="TCN65380.1"/>
    </source>
</evidence>
<sequence>MKKVFLLVVFLGVLSVSAMAKLELSKFSQSKQKELIDGCFGRGYSLTYLTIDDNTQRRLAKPMPDGTLCIVKKEGNAVGYVYVSQTNGRTETFDYAVVFDADLVTSKVKILEYRPPYGGAVASRFWLKQFAGKAIGYIFEYRRNVDAMSGATISATSIVQDINLVKHNISLLHQLGVL</sequence>
<evidence type="ECO:0000313" key="3">
    <source>
        <dbReference type="Proteomes" id="UP000294830"/>
    </source>
</evidence>
<dbReference type="AlphaFoldDB" id="A0A4V2RNX1"/>
<dbReference type="EMBL" id="SLWB01000011">
    <property type="protein sequence ID" value="TCN65380.1"/>
    <property type="molecule type" value="Genomic_DNA"/>
</dbReference>
<protein>
    <recommendedName>
        <fullName evidence="4">FMN-binding protein</fullName>
    </recommendedName>
</protein>
<gene>
    <name evidence="2" type="ORF">CLV25_11159</name>
</gene>
<evidence type="ECO:0008006" key="4">
    <source>
        <dbReference type="Google" id="ProtNLM"/>
    </source>
</evidence>
<proteinExistence type="predicted"/>
<keyword evidence="1" id="KW-0732">Signal</keyword>
<dbReference type="OrthoDB" id="9778782at2"/>